<dbReference type="AlphaFoldDB" id="A0AAU9QQG6"/>
<dbReference type="Proteomes" id="UP001295462">
    <property type="component" value="Unassembled WGS sequence"/>
</dbReference>
<accession>A0AAU9QQG6</accession>
<gene>
    <name evidence="1" type="ORF">THF1A12_370047</name>
</gene>
<name>A0AAU9QQG6_9VIBR</name>
<dbReference type="EMBL" id="CAKMUD010000091">
    <property type="protein sequence ID" value="CAH1598669.1"/>
    <property type="molecule type" value="Genomic_DNA"/>
</dbReference>
<sequence length="57" mass="6177">MKTIKLAPIALNKLFVDNKPINIKIAPVTSTSPTKNIAALFAGIKKAPPKMMELTSR</sequence>
<comment type="caution">
    <text evidence="1">The sequence shown here is derived from an EMBL/GenBank/DDBJ whole genome shotgun (WGS) entry which is preliminary data.</text>
</comment>
<protein>
    <submittedName>
        <fullName evidence="1">Uncharacterized protein</fullName>
    </submittedName>
</protein>
<proteinExistence type="predicted"/>
<evidence type="ECO:0000313" key="2">
    <source>
        <dbReference type="Proteomes" id="UP001295462"/>
    </source>
</evidence>
<evidence type="ECO:0000313" key="1">
    <source>
        <dbReference type="EMBL" id="CAH1598669.1"/>
    </source>
</evidence>
<organism evidence="1 2">
    <name type="scientific">Vibrio jasicida</name>
    <dbReference type="NCBI Taxonomy" id="766224"/>
    <lineage>
        <taxon>Bacteria</taxon>
        <taxon>Pseudomonadati</taxon>
        <taxon>Pseudomonadota</taxon>
        <taxon>Gammaproteobacteria</taxon>
        <taxon>Vibrionales</taxon>
        <taxon>Vibrionaceae</taxon>
        <taxon>Vibrio</taxon>
    </lineage>
</organism>
<reference evidence="1" key="1">
    <citation type="submission" date="2022-01" db="EMBL/GenBank/DDBJ databases">
        <authorList>
            <person name="Lagorce A."/>
        </authorList>
    </citation>
    <scope>NUCLEOTIDE SEQUENCE</scope>
    <source>
        <strain evidence="1">Th15_F1_A12</strain>
    </source>
</reference>